<name>A0A087AS95_9BIFI</name>
<gene>
    <name evidence="2" type="ORF">BIGA_0166</name>
</gene>
<keyword evidence="1" id="KW-0472">Membrane</keyword>
<evidence type="ECO:0008006" key="4">
    <source>
        <dbReference type="Google" id="ProtNLM"/>
    </source>
</evidence>
<organism evidence="2 3">
    <name type="scientific">Bifidobacterium pullorum subsp. gallinarum</name>
    <dbReference type="NCBI Taxonomy" id="78344"/>
    <lineage>
        <taxon>Bacteria</taxon>
        <taxon>Bacillati</taxon>
        <taxon>Actinomycetota</taxon>
        <taxon>Actinomycetes</taxon>
        <taxon>Bifidobacteriales</taxon>
        <taxon>Bifidobacteriaceae</taxon>
        <taxon>Bifidobacterium</taxon>
    </lineage>
</organism>
<dbReference type="RefSeq" id="WP_033505694.1">
    <property type="nucleotide sequence ID" value="NZ_JGYX01000001.1"/>
</dbReference>
<feature type="transmembrane region" description="Helical" evidence="1">
    <location>
        <begin position="6"/>
        <end position="25"/>
    </location>
</feature>
<keyword evidence="1" id="KW-0812">Transmembrane</keyword>
<dbReference type="Proteomes" id="UP000029046">
    <property type="component" value="Unassembled WGS sequence"/>
</dbReference>
<keyword evidence="1" id="KW-1133">Transmembrane helix</keyword>
<evidence type="ECO:0000313" key="3">
    <source>
        <dbReference type="Proteomes" id="UP000029046"/>
    </source>
</evidence>
<dbReference type="EMBL" id="JGYX01000001">
    <property type="protein sequence ID" value="KFI61645.1"/>
    <property type="molecule type" value="Genomic_DNA"/>
</dbReference>
<accession>A0A087AS95</accession>
<proteinExistence type="predicted"/>
<dbReference type="OrthoDB" id="3239080at2"/>
<keyword evidence="3" id="KW-1185">Reference proteome</keyword>
<feature type="transmembrane region" description="Helical" evidence="1">
    <location>
        <begin position="75"/>
        <end position="102"/>
    </location>
</feature>
<evidence type="ECO:0000313" key="2">
    <source>
        <dbReference type="EMBL" id="KFI61645.1"/>
    </source>
</evidence>
<sequence>MIDLLPAVFWIVSIIWAVVVCVICVRRGKLLQPGHPDVEPVRWPVIGAQLASLILAMVPFVIGKVCQDSFGADALAFYISAAWPAGIVSVLLIGTELVLMILQAQRATYTEMGAALHATHATTDKQ</sequence>
<reference evidence="2 3" key="1">
    <citation type="submission" date="2014-03" db="EMBL/GenBank/DDBJ databases">
        <title>Genomics of Bifidobacteria.</title>
        <authorList>
            <person name="Ventura M."/>
            <person name="Milani C."/>
            <person name="Lugli G.A."/>
        </authorList>
    </citation>
    <scope>NUCLEOTIDE SEQUENCE [LARGE SCALE GENOMIC DNA]</scope>
    <source>
        <strain evidence="2 3">LMG 11586</strain>
    </source>
</reference>
<dbReference type="AlphaFoldDB" id="A0A087AS95"/>
<feature type="transmembrane region" description="Helical" evidence="1">
    <location>
        <begin position="45"/>
        <end position="63"/>
    </location>
</feature>
<dbReference type="eggNOG" id="ENOG5030F8H">
    <property type="taxonomic scope" value="Bacteria"/>
</dbReference>
<comment type="caution">
    <text evidence="2">The sequence shown here is derived from an EMBL/GenBank/DDBJ whole genome shotgun (WGS) entry which is preliminary data.</text>
</comment>
<evidence type="ECO:0000256" key="1">
    <source>
        <dbReference type="SAM" id="Phobius"/>
    </source>
</evidence>
<protein>
    <recommendedName>
        <fullName evidence="4">C4-dicarboxylate ABC transporter</fullName>
    </recommendedName>
</protein>